<protein>
    <submittedName>
        <fullName evidence="4">Macrolide family glycosyltransferase</fullName>
    </submittedName>
</protein>
<sequence length="396" mass="42390">MHFAFSSMPAHGHINPTLPLVRELVRRGHRVSYAVNEGFHPAVASAGATPLSLPGEMPGPGAMPDPSSGFDPAFMGRMLDFFVGMTRDGVAALEEHLAADRPDAVCYDSMDMVGRFTAERLGLPGVALYASHASHENLSLRDLLPGDSAGNPVTMVLPLLQQSSERLAAELGVTPVSPMEGAPAPLNIVFIPRDFQVAGDTFDERFHFVGPSIGARAGDDGWQAPEPGERLLFISLGTGFNNQPGFFGACLEAFGDGAWRVAMAIGDRVDAAELGRAPDNFDIRPYFPQPAVLRRADVFLTHAGMNSTMESLYFGVPMVAVPQMAEQEANARRSEELGFGLRLRMADISADLLRRSVDGVHADQWIRGNVTEMGKKLRATDGAAAAADALEAHLAD</sequence>
<dbReference type="SUPFAM" id="SSF53756">
    <property type="entry name" value="UDP-Glycosyltransferase/glycogen phosphorylase"/>
    <property type="match status" value="1"/>
</dbReference>
<evidence type="ECO:0000313" key="5">
    <source>
        <dbReference type="Proteomes" id="UP001595847"/>
    </source>
</evidence>
<dbReference type="CDD" id="cd03784">
    <property type="entry name" value="GT1_Gtf-like"/>
    <property type="match status" value="1"/>
</dbReference>
<comment type="caution">
    <text evidence="4">The sequence shown here is derived from an EMBL/GenBank/DDBJ whole genome shotgun (WGS) entry which is preliminary data.</text>
</comment>
<evidence type="ECO:0000256" key="1">
    <source>
        <dbReference type="ARBA" id="ARBA00009995"/>
    </source>
</evidence>
<dbReference type="Pfam" id="PF06722">
    <property type="entry name" value="EryCIII-like_C"/>
    <property type="match status" value="1"/>
</dbReference>
<dbReference type="PANTHER" id="PTHR48050:SF13">
    <property type="entry name" value="STEROL 3-BETA-GLUCOSYLTRANSFERASE UGT80A2"/>
    <property type="match status" value="1"/>
</dbReference>
<dbReference type="Gene3D" id="3.40.50.2000">
    <property type="entry name" value="Glycogen Phosphorylase B"/>
    <property type="match status" value="2"/>
</dbReference>
<dbReference type="NCBIfam" id="TIGR01426">
    <property type="entry name" value="MGT"/>
    <property type="match status" value="1"/>
</dbReference>
<evidence type="ECO:0000256" key="2">
    <source>
        <dbReference type="ARBA" id="ARBA00022679"/>
    </source>
</evidence>
<evidence type="ECO:0000259" key="3">
    <source>
        <dbReference type="Pfam" id="PF06722"/>
    </source>
</evidence>
<dbReference type="InterPro" id="IPR010610">
    <property type="entry name" value="EryCIII-like_C"/>
</dbReference>
<name>A0ABV8FNH7_9ACTN</name>
<reference evidence="5" key="1">
    <citation type="journal article" date="2019" name="Int. J. Syst. Evol. Microbiol.">
        <title>The Global Catalogue of Microorganisms (GCM) 10K type strain sequencing project: providing services to taxonomists for standard genome sequencing and annotation.</title>
        <authorList>
            <consortium name="The Broad Institute Genomics Platform"/>
            <consortium name="The Broad Institute Genome Sequencing Center for Infectious Disease"/>
            <person name="Wu L."/>
            <person name="Ma J."/>
        </authorList>
    </citation>
    <scope>NUCLEOTIDE SEQUENCE [LARGE SCALE GENOMIC DNA]</scope>
    <source>
        <strain evidence="5">TBRC 1826</strain>
    </source>
</reference>
<keyword evidence="5" id="KW-1185">Reference proteome</keyword>
<gene>
    <name evidence="4" type="ORF">ACFOVU_09970</name>
</gene>
<accession>A0ABV8FNH7</accession>
<dbReference type="InterPro" id="IPR002213">
    <property type="entry name" value="UDP_glucos_trans"/>
</dbReference>
<dbReference type="InterPro" id="IPR006326">
    <property type="entry name" value="UDPGT_MGT-like"/>
</dbReference>
<dbReference type="PANTHER" id="PTHR48050">
    <property type="entry name" value="STEROL 3-BETA-GLUCOSYLTRANSFERASE"/>
    <property type="match status" value="1"/>
</dbReference>
<comment type="similarity">
    <text evidence="1">Belongs to the UDP-glycosyltransferase family.</text>
</comment>
<dbReference type="RefSeq" id="WP_378532112.1">
    <property type="nucleotide sequence ID" value="NZ_JBHSBH010000007.1"/>
</dbReference>
<feature type="domain" description="Erythromycin biosynthesis protein CIII-like C-terminal" evidence="3">
    <location>
        <begin position="270"/>
        <end position="377"/>
    </location>
</feature>
<proteinExistence type="inferred from homology"/>
<dbReference type="Proteomes" id="UP001595847">
    <property type="component" value="Unassembled WGS sequence"/>
</dbReference>
<keyword evidence="2" id="KW-0808">Transferase</keyword>
<evidence type="ECO:0000313" key="4">
    <source>
        <dbReference type="EMBL" id="MFC3996241.1"/>
    </source>
</evidence>
<dbReference type="EMBL" id="JBHSBH010000007">
    <property type="protein sequence ID" value="MFC3996241.1"/>
    <property type="molecule type" value="Genomic_DNA"/>
</dbReference>
<organism evidence="4 5">
    <name type="scientific">Nocardiopsis sediminis</name>
    <dbReference type="NCBI Taxonomy" id="1778267"/>
    <lineage>
        <taxon>Bacteria</taxon>
        <taxon>Bacillati</taxon>
        <taxon>Actinomycetota</taxon>
        <taxon>Actinomycetes</taxon>
        <taxon>Streptosporangiales</taxon>
        <taxon>Nocardiopsidaceae</taxon>
        <taxon>Nocardiopsis</taxon>
    </lineage>
</organism>
<dbReference type="InterPro" id="IPR050426">
    <property type="entry name" value="Glycosyltransferase_28"/>
</dbReference>